<gene>
    <name evidence="2" type="ORF">BKA67DRAFT_109150</name>
</gene>
<dbReference type="RefSeq" id="XP_045951787.1">
    <property type="nucleotide sequence ID" value="XM_046094872.1"/>
</dbReference>
<protein>
    <recommendedName>
        <fullName evidence="4">F-box domain-containing protein</fullName>
    </recommendedName>
</protein>
<name>A0A9P8RFX3_9PEZI</name>
<accession>A0A9P8RFX3</accession>
<proteinExistence type="predicted"/>
<evidence type="ECO:0008006" key="4">
    <source>
        <dbReference type="Google" id="ProtNLM"/>
    </source>
</evidence>
<reference evidence="2" key="1">
    <citation type="journal article" date="2021" name="Nat. Commun.">
        <title>Genetic determinants of endophytism in the Arabidopsis root mycobiome.</title>
        <authorList>
            <person name="Mesny F."/>
            <person name="Miyauchi S."/>
            <person name="Thiergart T."/>
            <person name="Pickel B."/>
            <person name="Atanasova L."/>
            <person name="Karlsson M."/>
            <person name="Huettel B."/>
            <person name="Barry K.W."/>
            <person name="Haridas S."/>
            <person name="Chen C."/>
            <person name="Bauer D."/>
            <person name="Andreopoulos W."/>
            <person name="Pangilinan J."/>
            <person name="LaButti K."/>
            <person name="Riley R."/>
            <person name="Lipzen A."/>
            <person name="Clum A."/>
            <person name="Drula E."/>
            <person name="Henrissat B."/>
            <person name="Kohler A."/>
            <person name="Grigoriev I.V."/>
            <person name="Martin F.M."/>
            <person name="Hacquard S."/>
        </authorList>
    </citation>
    <scope>NUCLEOTIDE SEQUENCE</scope>
    <source>
        <strain evidence="2">MPI-SDFR-AT-0073</strain>
    </source>
</reference>
<evidence type="ECO:0000313" key="2">
    <source>
        <dbReference type="EMBL" id="KAH6645273.1"/>
    </source>
</evidence>
<organism evidence="2 3">
    <name type="scientific">Truncatella angustata</name>
    <dbReference type="NCBI Taxonomy" id="152316"/>
    <lineage>
        <taxon>Eukaryota</taxon>
        <taxon>Fungi</taxon>
        <taxon>Dikarya</taxon>
        <taxon>Ascomycota</taxon>
        <taxon>Pezizomycotina</taxon>
        <taxon>Sordariomycetes</taxon>
        <taxon>Xylariomycetidae</taxon>
        <taxon>Amphisphaeriales</taxon>
        <taxon>Sporocadaceae</taxon>
        <taxon>Truncatella</taxon>
    </lineage>
</organism>
<evidence type="ECO:0000313" key="3">
    <source>
        <dbReference type="Proteomes" id="UP000758603"/>
    </source>
</evidence>
<evidence type="ECO:0000256" key="1">
    <source>
        <dbReference type="SAM" id="MobiDB-lite"/>
    </source>
</evidence>
<dbReference type="GeneID" id="70123765"/>
<keyword evidence="3" id="KW-1185">Reference proteome</keyword>
<dbReference type="AlphaFoldDB" id="A0A9P8RFX3"/>
<sequence>MDQLPQELIELIVEFLSPDASLPDEDEDGWSPYSDSRKPESSLLPYATISRAWQAAIERQTFRSLKLNSDEYPMLKNTLGPHRYRCLQRLVLTIILPSYDSVSATKVETQQDKDANDHAYSRAVHDIFDILRSLEVVDGKSRSLEFYINHPVSRSDVQYFMGRGTKGSDGQIYEGRYFHSYIDLYNIHRLPKLRDVTKFVMKMPKTQLGHRMLYPRVPFQIASKMPNLEALSVDANDNERLYVDRRLKYRQDLAEHLQKLSLPKLRKADLHFLYTSPQDHYYMPPMINPTADFDLLSSVCQSFSQGLEELDLNGVLDVTLLRPLEGFKTALWPRLEQLDIHFHQVRPAGGWYFTGDPPSWMPGPTPATEAIVDNPNEEFDFGQEMGLIGMQQTRYFRTTPDNDAITPLVEAFADAVAVMPKIRNAMLHSTLGEGNVTPEWFVIAYVAPCRKPAACQGACYRLPERMLVTDLQGWVPADRVTNKLRNMGSKYYDVDITEESMDKFLSRNGRT</sequence>
<comment type="caution">
    <text evidence="2">The sequence shown here is derived from an EMBL/GenBank/DDBJ whole genome shotgun (WGS) entry which is preliminary data.</text>
</comment>
<dbReference type="EMBL" id="JAGPXC010000011">
    <property type="protein sequence ID" value="KAH6645273.1"/>
    <property type="molecule type" value="Genomic_DNA"/>
</dbReference>
<dbReference type="Proteomes" id="UP000758603">
    <property type="component" value="Unassembled WGS sequence"/>
</dbReference>
<feature type="region of interest" description="Disordered" evidence="1">
    <location>
        <begin position="20"/>
        <end position="40"/>
    </location>
</feature>
<dbReference type="OrthoDB" id="5333491at2759"/>